<accession>A0A2A5RQ61</accession>
<keyword evidence="3" id="KW-0560">Oxidoreductase</keyword>
<feature type="active site" description="Proton donor" evidence="4">
    <location>
        <position position="53"/>
    </location>
</feature>
<dbReference type="PANTHER" id="PTHR43827:SF3">
    <property type="entry name" value="NADP-DEPENDENT OXIDOREDUCTASE DOMAIN-CONTAINING PROTEIN"/>
    <property type="match status" value="1"/>
</dbReference>
<evidence type="ECO:0000313" key="9">
    <source>
        <dbReference type="Proteomes" id="UP000218181"/>
    </source>
</evidence>
<evidence type="ECO:0000313" key="8">
    <source>
        <dbReference type="EMBL" id="PCS01590.1"/>
    </source>
</evidence>
<organism evidence="8 9">
    <name type="scientific">Lactococcus fujiensis JCM 16395</name>
    <dbReference type="NCBI Taxonomy" id="1291764"/>
    <lineage>
        <taxon>Bacteria</taxon>
        <taxon>Bacillati</taxon>
        <taxon>Bacillota</taxon>
        <taxon>Bacilli</taxon>
        <taxon>Lactobacillales</taxon>
        <taxon>Streptococcaceae</taxon>
        <taxon>Lactococcus</taxon>
    </lineage>
</organism>
<gene>
    <name evidence="8" type="ORF">RT41_GL000354</name>
</gene>
<dbReference type="PRINTS" id="PR00069">
    <property type="entry name" value="ALDKETRDTASE"/>
</dbReference>
<evidence type="ECO:0000256" key="3">
    <source>
        <dbReference type="ARBA" id="ARBA00023002"/>
    </source>
</evidence>
<dbReference type="EMBL" id="JXJU01000001">
    <property type="protein sequence ID" value="PCS01590.1"/>
    <property type="molecule type" value="Genomic_DNA"/>
</dbReference>
<dbReference type="InterPro" id="IPR023210">
    <property type="entry name" value="NADP_OxRdtase_dom"/>
</dbReference>
<comment type="similarity">
    <text evidence="1">Belongs to the aldo/keto reductase family.</text>
</comment>
<feature type="binding site" evidence="5">
    <location>
        <position position="111"/>
    </location>
    <ligand>
        <name>substrate</name>
    </ligand>
</feature>
<dbReference type="Gene3D" id="3.20.20.100">
    <property type="entry name" value="NADP-dependent oxidoreductase domain"/>
    <property type="match status" value="1"/>
</dbReference>
<dbReference type="PIRSF" id="PIRSF000097">
    <property type="entry name" value="AKR"/>
    <property type="match status" value="1"/>
</dbReference>
<name>A0A2A5RQ61_9LACT</name>
<dbReference type="Proteomes" id="UP000218181">
    <property type="component" value="Unassembled WGS sequence"/>
</dbReference>
<keyword evidence="9" id="KW-1185">Reference proteome</keyword>
<dbReference type="STRING" id="1291764.GCA_001311235_00051"/>
<sequence length="283" mass="31961">MMELSDTYQLSNGVRIPILGFGTWQTPDGEIAFESVKKALRVGYRHIDTAAAYGNEASVAKAIKASKIPRNKIFLTTKLNSDALDYDSAKQAIDRSLSKMNLDYIDLLLIHWPNPLATRPHFEERNAAVWQAMEAGVGEGKIKSLGVANFQSHHLDALYQSAKIKPVVNQIYCNPSDQQETIVAYNRAHDILTEAYSPLGTGEIFRIKALEDLARKYQHTVAQIVLRWHLQKGYLPLPKSVTPTRIEENIKLFDFSLQDDDMAFIDRLHGALLPHKFPDQVQF</sequence>
<feature type="site" description="Lowers pKa of active site Tyr" evidence="6">
    <location>
        <position position="78"/>
    </location>
</feature>
<proteinExistence type="inferred from homology"/>
<dbReference type="PROSITE" id="PS00063">
    <property type="entry name" value="ALDOKETO_REDUCTASE_3"/>
    <property type="match status" value="1"/>
</dbReference>
<reference evidence="8 9" key="1">
    <citation type="submission" date="2014-12" db="EMBL/GenBank/DDBJ databases">
        <title>Draft genome sequences of 10 type strains of Lactococcus.</title>
        <authorList>
            <person name="Sun Z."/>
            <person name="Zhong Z."/>
            <person name="Liu W."/>
            <person name="Zhang W."/>
            <person name="Zhang H."/>
        </authorList>
    </citation>
    <scope>NUCLEOTIDE SEQUENCE [LARGE SCALE GENOMIC DNA]</scope>
    <source>
        <strain evidence="8 9">JCM 16395</strain>
    </source>
</reference>
<evidence type="ECO:0000256" key="6">
    <source>
        <dbReference type="PIRSR" id="PIRSR000097-3"/>
    </source>
</evidence>
<feature type="domain" description="NADP-dependent oxidoreductase" evidence="7">
    <location>
        <begin position="19"/>
        <end position="268"/>
    </location>
</feature>
<dbReference type="PANTHER" id="PTHR43827">
    <property type="entry name" value="2,5-DIKETO-D-GLUCONIC ACID REDUCTASE"/>
    <property type="match status" value="1"/>
</dbReference>
<evidence type="ECO:0000256" key="5">
    <source>
        <dbReference type="PIRSR" id="PIRSR000097-2"/>
    </source>
</evidence>
<evidence type="ECO:0000256" key="1">
    <source>
        <dbReference type="ARBA" id="ARBA00007905"/>
    </source>
</evidence>
<dbReference type="AlphaFoldDB" id="A0A2A5RQ61"/>
<dbReference type="FunFam" id="3.20.20.100:FF:000015">
    <property type="entry name" value="Oxidoreductase, aldo/keto reductase family"/>
    <property type="match status" value="1"/>
</dbReference>
<dbReference type="InterPro" id="IPR036812">
    <property type="entry name" value="NAD(P)_OxRdtase_dom_sf"/>
</dbReference>
<comment type="caution">
    <text evidence="8">The sequence shown here is derived from an EMBL/GenBank/DDBJ whole genome shotgun (WGS) entry which is preliminary data.</text>
</comment>
<dbReference type="Pfam" id="PF00248">
    <property type="entry name" value="Aldo_ket_red"/>
    <property type="match status" value="1"/>
</dbReference>
<keyword evidence="2" id="KW-0521">NADP</keyword>
<dbReference type="InterPro" id="IPR020471">
    <property type="entry name" value="AKR"/>
</dbReference>
<dbReference type="SUPFAM" id="SSF51430">
    <property type="entry name" value="NAD(P)-linked oxidoreductase"/>
    <property type="match status" value="1"/>
</dbReference>
<dbReference type="CDD" id="cd19071">
    <property type="entry name" value="AKR_AKR1-5-like"/>
    <property type="match status" value="1"/>
</dbReference>
<dbReference type="InterPro" id="IPR018170">
    <property type="entry name" value="Aldo/ket_reductase_CS"/>
</dbReference>
<protein>
    <submittedName>
        <fullName evidence="8">2,5-diketo-D-gluconic acid reductase</fullName>
    </submittedName>
</protein>
<evidence type="ECO:0000256" key="4">
    <source>
        <dbReference type="PIRSR" id="PIRSR000097-1"/>
    </source>
</evidence>
<dbReference type="GO" id="GO:0016616">
    <property type="term" value="F:oxidoreductase activity, acting on the CH-OH group of donors, NAD or NADP as acceptor"/>
    <property type="evidence" value="ECO:0007669"/>
    <property type="project" value="UniProtKB-ARBA"/>
</dbReference>
<evidence type="ECO:0000256" key="2">
    <source>
        <dbReference type="ARBA" id="ARBA00022857"/>
    </source>
</evidence>
<evidence type="ECO:0000259" key="7">
    <source>
        <dbReference type="Pfam" id="PF00248"/>
    </source>
</evidence>